<organism evidence="12 13">
    <name type="scientific">Cavenderia fasciculata</name>
    <name type="common">Slime mold</name>
    <name type="synonym">Dictyostelium fasciculatum</name>
    <dbReference type="NCBI Taxonomy" id="261658"/>
    <lineage>
        <taxon>Eukaryota</taxon>
        <taxon>Amoebozoa</taxon>
        <taxon>Evosea</taxon>
        <taxon>Eumycetozoa</taxon>
        <taxon>Dictyostelia</taxon>
        <taxon>Acytosteliales</taxon>
        <taxon>Cavenderiaceae</taxon>
        <taxon>Cavenderia</taxon>
    </lineage>
</organism>
<evidence type="ECO:0000256" key="8">
    <source>
        <dbReference type="RuleBase" id="RU361133"/>
    </source>
</evidence>
<dbReference type="RefSeq" id="XP_004367208.1">
    <property type="nucleotide sequence ID" value="XM_004367151.1"/>
</dbReference>
<comment type="cofactor">
    <cofactor evidence="1">
        <name>Ca(2+)</name>
        <dbReference type="ChEBI" id="CHEBI:29108"/>
    </cofactor>
</comment>
<protein>
    <recommendedName>
        <fullName evidence="2 8">Phosphoinositide phospholipase C</fullName>
        <ecNumber evidence="2 8">3.1.4.11</ecNumber>
    </recommendedName>
</protein>
<keyword evidence="7" id="KW-0807">Transducer</keyword>
<dbReference type="GO" id="GO:0005509">
    <property type="term" value="F:calcium ion binding"/>
    <property type="evidence" value="ECO:0007669"/>
    <property type="project" value="InterPro"/>
</dbReference>
<proteinExistence type="predicted"/>
<dbReference type="InterPro" id="IPR000008">
    <property type="entry name" value="C2_dom"/>
</dbReference>
<dbReference type="CDD" id="cd08558">
    <property type="entry name" value="PI-PLCc_eukaryota"/>
    <property type="match status" value="1"/>
</dbReference>
<dbReference type="InterPro" id="IPR011993">
    <property type="entry name" value="PH-like_dom_sf"/>
</dbReference>
<dbReference type="InterPro" id="IPR035892">
    <property type="entry name" value="C2_domain_sf"/>
</dbReference>
<dbReference type="PRINTS" id="PR00390">
    <property type="entry name" value="PHPHLIPASEC"/>
</dbReference>
<dbReference type="Pfam" id="PF00388">
    <property type="entry name" value="PI-PLC-X"/>
    <property type="match status" value="1"/>
</dbReference>
<dbReference type="OrthoDB" id="269822at2759"/>
<dbReference type="InterPro" id="IPR011992">
    <property type="entry name" value="EF-hand-dom_pair"/>
</dbReference>
<evidence type="ECO:0000256" key="4">
    <source>
        <dbReference type="ARBA" id="ARBA00022837"/>
    </source>
</evidence>
<sequence>MLSLNDLSIEDHSNNKKDEYLGFRNRTEKKELIVDIQGFDDEDINTYSNHNGVFDQYTDHGYMIHRVTTKGHLTKKKLVFDLYKSYLICHKKKVGFSEFDEIRIGQKTNVFNHYKSKKTSVHHSEDCELSFSLMHSNNLKSLDFVCSSVKERIEIVSALYLVIKQSRSSNNELGFIRKQWDYFGKETLGPNDLRRLLSRLNYSASHGHANELLKAVDKNGDRVLDFIEFSELFKLLRRRPEIKLLLNKYSKTLEGQLSISEMIDFFKYEQSEEWTEEQCKHLIENSTHDTTIQTMSHEHMEDYLSSQLNNDVLDPKAKTIYMDTNQPISNYFINSSHNTYLAGHQLQGISSSEMYVLAMKKNCKCVELDVWDGHDGDPIIFHGHTLTSQIKFKHVIQSIKDYGFENSPYPIVLSLETHCAPAQQVKMIEHMVAIFGDMLAKPFTEEDVDKVKTLPTLEQLKYKVILKGHYNCRMVSERNQVTEVIEEENEEEETDNIHVKEMKPQKMLVAPEYAKWIYFLTKGFKSVEESNTLPPWVMHSFSEAKVKELVKANGTYSFIDMFTRRQLRVFPKGTRVNSSNYDPVPGWTMGAQIVALNQQTSSEPMWLNAGMFADNGGCGYVLKSPCLLPSTVSGEFNYFDPSEPTRHASSKYSKLIINIISARQLPKYTKTEGGEVIDPFVTVSIHGSQLDDREFKTKVIDDNGFNPYWGEEFEFPLIHDQVAMLLIRVDDKDKFKRQNRIGHYCIKVSNIRNGYRVIKLENGYGNQIPMCNLLCKFTLVPN</sequence>
<dbReference type="InterPro" id="IPR017946">
    <property type="entry name" value="PLC-like_Pdiesterase_TIM-brl"/>
</dbReference>
<dbReference type="InterPro" id="IPR001711">
    <property type="entry name" value="PLipase_C_Pinositol-sp_Y"/>
</dbReference>
<evidence type="ECO:0000256" key="3">
    <source>
        <dbReference type="ARBA" id="ARBA00022801"/>
    </source>
</evidence>
<dbReference type="CDD" id="cd00275">
    <property type="entry name" value="C2_PLC_like"/>
    <property type="match status" value="1"/>
</dbReference>
<gene>
    <name evidence="12" type="primary">plc</name>
    <name evidence="12" type="ORF">DFA_07346</name>
</gene>
<dbReference type="Gene3D" id="2.60.40.150">
    <property type="entry name" value="C2 domain"/>
    <property type="match status" value="1"/>
</dbReference>
<dbReference type="OMA" id="RMVAMHA"/>
<feature type="domain" description="PI-PLC Y-box" evidence="10">
    <location>
        <begin position="513"/>
        <end position="627"/>
    </location>
</feature>
<feature type="domain" description="EF-hand" evidence="11">
    <location>
        <begin position="204"/>
        <end position="239"/>
    </location>
</feature>
<evidence type="ECO:0000259" key="11">
    <source>
        <dbReference type="PROSITE" id="PS50222"/>
    </source>
</evidence>
<keyword evidence="13" id="KW-1185">Reference proteome</keyword>
<dbReference type="KEGG" id="dfa:DFA_07346"/>
<dbReference type="InterPro" id="IPR002048">
    <property type="entry name" value="EF_hand_dom"/>
</dbReference>
<dbReference type="SUPFAM" id="SSF49562">
    <property type="entry name" value="C2 domain (Calcium/lipid-binding domain, CaLB)"/>
    <property type="match status" value="1"/>
</dbReference>
<dbReference type="AlphaFoldDB" id="F4PW61"/>
<evidence type="ECO:0000256" key="1">
    <source>
        <dbReference type="ARBA" id="ARBA00001913"/>
    </source>
</evidence>
<dbReference type="CDD" id="cd15898">
    <property type="entry name" value="EFh_PI-PLC"/>
    <property type="match status" value="1"/>
</dbReference>
<dbReference type="GO" id="GO:0016042">
    <property type="term" value="P:lipid catabolic process"/>
    <property type="evidence" value="ECO:0007669"/>
    <property type="project" value="UniProtKB-KW"/>
</dbReference>
<dbReference type="PROSITE" id="PS50222">
    <property type="entry name" value="EF_HAND_2"/>
    <property type="match status" value="1"/>
</dbReference>
<dbReference type="SMART" id="SM00149">
    <property type="entry name" value="PLCYc"/>
    <property type="match status" value="1"/>
</dbReference>
<dbReference type="Gene3D" id="2.30.29.30">
    <property type="entry name" value="Pleckstrin-homology domain (PH domain)/Phosphotyrosine-binding domain (PTB)"/>
    <property type="match status" value="1"/>
</dbReference>
<dbReference type="Proteomes" id="UP000007797">
    <property type="component" value="Unassembled WGS sequence"/>
</dbReference>
<dbReference type="InterPro" id="IPR018247">
    <property type="entry name" value="EF_Hand_1_Ca_BS"/>
</dbReference>
<evidence type="ECO:0000313" key="13">
    <source>
        <dbReference type="Proteomes" id="UP000007797"/>
    </source>
</evidence>
<dbReference type="PROSITE" id="PS00018">
    <property type="entry name" value="EF_HAND_1"/>
    <property type="match status" value="1"/>
</dbReference>
<dbReference type="GeneID" id="14872366"/>
<dbReference type="EMBL" id="GL883013">
    <property type="protein sequence ID" value="EGG20225.1"/>
    <property type="molecule type" value="Genomic_DNA"/>
</dbReference>
<evidence type="ECO:0000256" key="6">
    <source>
        <dbReference type="ARBA" id="ARBA00023098"/>
    </source>
</evidence>
<evidence type="ECO:0000259" key="10">
    <source>
        <dbReference type="PROSITE" id="PS50008"/>
    </source>
</evidence>
<dbReference type="EC" id="3.1.4.11" evidence="2 8"/>
<keyword evidence="3 8" id="KW-0378">Hydrolase</keyword>
<dbReference type="PANTHER" id="PTHR10336">
    <property type="entry name" value="PHOSPHOINOSITIDE-SPECIFIC PHOSPHOLIPASE C FAMILY PROTEIN"/>
    <property type="match status" value="1"/>
</dbReference>
<dbReference type="GO" id="GO:0048015">
    <property type="term" value="P:phosphatidylinositol-mediated signaling"/>
    <property type="evidence" value="ECO:0007669"/>
    <property type="project" value="TreeGrafter"/>
</dbReference>
<dbReference type="STRING" id="1054147.F4PW61"/>
<reference evidence="13" key="1">
    <citation type="journal article" date="2011" name="Genome Res.">
        <title>Phylogeny-wide analysis of social amoeba genomes highlights ancient origins for complex intercellular communication.</title>
        <authorList>
            <person name="Heidel A.J."/>
            <person name="Lawal H.M."/>
            <person name="Felder M."/>
            <person name="Schilde C."/>
            <person name="Helps N.R."/>
            <person name="Tunggal B."/>
            <person name="Rivero F."/>
            <person name="John U."/>
            <person name="Schleicher M."/>
            <person name="Eichinger L."/>
            <person name="Platzer M."/>
            <person name="Noegel A.A."/>
            <person name="Schaap P."/>
            <person name="Gloeckner G."/>
        </authorList>
    </citation>
    <scope>NUCLEOTIDE SEQUENCE [LARGE SCALE GENOMIC DNA]</scope>
    <source>
        <strain evidence="13">SH3</strain>
    </source>
</reference>
<dbReference type="SUPFAM" id="SSF50729">
    <property type="entry name" value="PH domain-like"/>
    <property type="match status" value="1"/>
</dbReference>
<dbReference type="Gene3D" id="1.10.238.10">
    <property type="entry name" value="EF-hand"/>
    <property type="match status" value="2"/>
</dbReference>
<evidence type="ECO:0000256" key="7">
    <source>
        <dbReference type="ARBA" id="ARBA00023224"/>
    </source>
</evidence>
<dbReference type="SUPFAM" id="SSF51695">
    <property type="entry name" value="PLC-like phosphodiesterases"/>
    <property type="match status" value="1"/>
</dbReference>
<dbReference type="PROSITE" id="PS50004">
    <property type="entry name" value="C2"/>
    <property type="match status" value="1"/>
</dbReference>
<feature type="domain" description="C2" evidence="9">
    <location>
        <begin position="640"/>
        <end position="762"/>
    </location>
</feature>
<accession>F4PW61</accession>
<keyword evidence="4" id="KW-0106">Calcium</keyword>
<evidence type="ECO:0000256" key="5">
    <source>
        <dbReference type="ARBA" id="ARBA00022963"/>
    </source>
</evidence>
<dbReference type="Gene3D" id="3.20.20.190">
    <property type="entry name" value="Phosphatidylinositol (PI) phosphodiesterase"/>
    <property type="match status" value="1"/>
</dbReference>
<dbReference type="SUPFAM" id="SSF47473">
    <property type="entry name" value="EF-hand"/>
    <property type="match status" value="1"/>
</dbReference>
<keyword evidence="6 8" id="KW-0443">Lipid metabolism</keyword>
<dbReference type="Pfam" id="PF00387">
    <property type="entry name" value="PI-PLC-Y"/>
    <property type="match status" value="1"/>
</dbReference>
<dbReference type="Pfam" id="PF09279">
    <property type="entry name" value="EF-hand_like"/>
    <property type="match status" value="1"/>
</dbReference>
<dbReference type="GO" id="GO:0004435">
    <property type="term" value="F:phosphatidylinositol-4,5-bisphosphate phospholipase C activity"/>
    <property type="evidence" value="ECO:0007669"/>
    <property type="project" value="UniProtKB-EC"/>
</dbReference>
<evidence type="ECO:0000256" key="2">
    <source>
        <dbReference type="ARBA" id="ARBA00012368"/>
    </source>
</evidence>
<evidence type="ECO:0000313" key="12">
    <source>
        <dbReference type="EMBL" id="EGG20225.1"/>
    </source>
</evidence>
<dbReference type="PROSITE" id="PS50008">
    <property type="entry name" value="PIPLC_Y_DOMAIN"/>
    <property type="match status" value="1"/>
</dbReference>
<dbReference type="PANTHER" id="PTHR10336:SF36">
    <property type="entry name" value="1-PHOSPHATIDYLINOSITOL 4,5-BISPHOSPHATE PHOSPHODIESTERASE BETA-4"/>
    <property type="match status" value="1"/>
</dbReference>
<dbReference type="InterPro" id="IPR015359">
    <property type="entry name" value="PLC_EF-hand-like"/>
</dbReference>
<dbReference type="InterPro" id="IPR000909">
    <property type="entry name" value="PLipase_C_PInositol-sp_X_dom"/>
</dbReference>
<dbReference type="GO" id="GO:0051209">
    <property type="term" value="P:release of sequestered calcium ion into cytosol"/>
    <property type="evidence" value="ECO:0007669"/>
    <property type="project" value="TreeGrafter"/>
</dbReference>
<dbReference type="SMART" id="SM00239">
    <property type="entry name" value="C2"/>
    <property type="match status" value="1"/>
</dbReference>
<dbReference type="PROSITE" id="PS50007">
    <property type="entry name" value="PIPLC_X_DOMAIN"/>
    <property type="match status" value="1"/>
</dbReference>
<dbReference type="SMART" id="SM00148">
    <property type="entry name" value="PLCXc"/>
    <property type="match status" value="1"/>
</dbReference>
<name>F4PW61_CACFS</name>
<comment type="catalytic activity">
    <reaction evidence="8">
        <text>a 1,2-diacyl-sn-glycero-3-phospho-(1D-myo-inositol-4,5-bisphosphate) + H2O = 1D-myo-inositol 1,4,5-trisphosphate + a 1,2-diacyl-sn-glycerol + H(+)</text>
        <dbReference type="Rhea" id="RHEA:33179"/>
        <dbReference type="ChEBI" id="CHEBI:15377"/>
        <dbReference type="ChEBI" id="CHEBI:15378"/>
        <dbReference type="ChEBI" id="CHEBI:17815"/>
        <dbReference type="ChEBI" id="CHEBI:58456"/>
        <dbReference type="ChEBI" id="CHEBI:203600"/>
        <dbReference type="EC" id="3.1.4.11"/>
    </reaction>
</comment>
<keyword evidence="5 8" id="KW-0442">Lipid degradation</keyword>
<dbReference type="InterPro" id="IPR001192">
    <property type="entry name" value="PI-PLC_fam"/>
</dbReference>
<dbReference type="Pfam" id="PF00168">
    <property type="entry name" value="C2"/>
    <property type="match status" value="1"/>
</dbReference>
<evidence type="ECO:0000259" key="9">
    <source>
        <dbReference type="PROSITE" id="PS50004"/>
    </source>
</evidence>